<reference evidence="3 4" key="1">
    <citation type="submission" date="2018-03" db="EMBL/GenBank/DDBJ databases">
        <title>Genomic Encyclopedia of Archaeal and Bacterial Type Strains, Phase II (KMG-II): from individual species to whole genera.</title>
        <authorList>
            <person name="Goeker M."/>
        </authorList>
    </citation>
    <scope>NUCLEOTIDE SEQUENCE [LARGE SCALE GENOMIC DNA]</scope>
    <source>
        <strain evidence="3 4">DSM 45211</strain>
    </source>
</reference>
<evidence type="ECO:0000256" key="2">
    <source>
        <dbReference type="SAM" id="Phobius"/>
    </source>
</evidence>
<feature type="transmembrane region" description="Helical" evidence="2">
    <location>
        <begin position="67"/>
        <end position="85"/>
    </location>
</feature>
<dbReference type="GO" id="GO:0015385">
    <property type="term" value="F:sodium:proton antiporter activity"/>
    <property type="evidence" value="ECO:0007669"/>
    <property type="project" value="TreeGrafter"/>
</dbReference>
<evidence type="ECO:0000313" key="3">
    <source>
        <dbReference type="EMBL" id="PSL03682.1"/>
    </source>
</evidence>
<dbReference type="NCBIfam" id="TIGR01300">
    <property type="entry name" value="CPA3_mnhG_phaG"/>
    <property type="match status" value="1"/>
</dbReference>
<keyword evidence="2" id="KW-0472">Membrane</keyword>
<dbReference type="Pfam" id="PF03334">
    <property type="entry name" value="PhaG_MnhG_YufB"/>
    <property type="match status" value="1"/>
</dbReference>
<feature type="transmembrane region" description="Helical" evidence="2">
    <location>
        <begin position="6"/>
        <end position="30"/>
    </location>
</feature>
<evidence type="ECO:0000313" key="4">
    <source>
        <dbReference type="Proteomes" id="UP000243528"/>
    </source>
</evidence>
<comment type="similarity">
    <text evidence="1">Belongs to the CPA3 antiporters (TC 2.A.63) subunit G family.</text>
</comment>
<dbReference type="PANTHER" id="PTHR34703:SF1">
    <property type="entry name" value="ANTIPORTER SUBUNIT MNHG2-RELATED"/>
    <property type="match status" value="1"/>
</dbReference>
<protein>
    <submittedName>
        <fullName evidence="3">Multisubunit sodium/proton antiporter MrpG subunit</fullName>
    </submittedName>
</protein>
<dbReference type="NCBIfam" id="NF009314">
    <property type="entry name" value="PRK12674.1-2"/>
    <property type="match status" value="1"/>
</dbReference>
<dbReference type="RefSeq" id="WP_106537424.1">
    <property type="nucleotide sequence ID" value="NZ_PYGE01000007.1"/>
</dbReference>
<dbReference type="Proteomes" id="UP000243528">
    <property type="component" value="Unassembled WGS sequence"/>
</dbReference>
<feature type="transmembrane region" description="Helical" evidence="2">
    <location>
        <begin position="42"/>
        <end position="61"/>
    </location>
</feature>
<dbReference type="InterPro" id="IPR005133">
    <property type="entry name" value="PhaG_MnhG_YufB"/>
</dbReference>
<sequence>MNWHLIADVVAGVLLLAGALLSLLAAVGLLRFPDLLARMHAGAKPQVLGLLLILVAVGLRLRSLHDIGLLLVIGLAQLLIVPVAAHMVGRSAYRTGEVERDDLLTDELSPAVDESGDD</sequence>
<dbReference type="EMBL" id="PYGE01000007">
    <property type="protein sequence ID" value="PSL03682.1"/>
    <property type="molecule type" value="Genomic_DNA"/>
</dbReference>
<gene>
    <name evidence="3" type="ORF">CLV30_107163</name>
</gene>
<organism evidence="3 4">
    <name type="scientific">Haloactinopolyspora alba</name>
    <dbReference type="NCBI Taxonomy" id="648780"/>
    <lineage>
        <taxon>Bacteria</taxon>
        <taxon>Bacillati</taxon>
        <taxon>Actinomycetota</taxon>
        <taxon>Actinomycetes</taxon>
        <taxon>Jiangellales</taxon>
        <taxon>Jiangellaceae</taxon>
        <taxon>Haloactinopolyspora</taxon>
    </lineage>
</organism>
<keyword evidence="4" id="KW-1185">Reference proteome</keyword>
<comment type="caution">
    <text evidence="3">The sequence shown here is derived from an EMBL/GenBank/DDBJ whole genome shotgun (WGS) entry which is preliminary data.</text>
</comment>
<dbReference type="AlphaFoldDB" id="A0A2P8E2I7"/>
<dbReference type="PANTHER" id="PTHR34703">
    <property type="entry name" value="ANTIPORTER SUBUNIT MNHG2-RELATED"/>
    <property type="match status" value="1"/>
</dbReference>
<accession>A0A2P8E2I7</accession>
<dbReference type="OrthoDB" id="3214257at2"/>
<keyword evidence="2" id="KW-0812">Transmembrane</keyword>
<evidence type="ECO:0000256" key="1">
    <source>
        <dbReference type="ARBA" id="ARBA00008404"/>
    </source>
</evidence>
<keyword evidence="2" id="KW-1133">Transmembrane helix</keyword>
<name>A0A2P8E2I7_9ACTN</name>
<proteinExistence type="inferred from homology"/>